<dbReference type="OrthoDB" id="2087522at2"/>
<organism evidence="1 2">
    <name type="scientific">Pseudescherichia vulneris NBRC 102420</name>
    <dbReference type="NCBI Taxonomy" id="1115515"/>
    <lineage>
        <taxon>Bacteria</taxon>
        <taxon>Pseudomonadati</taxon>
        <taxon>Pseudomonadota</taxon>
        <taxon>Gammaproteobacteria</taxon>
        <taxon>Enterobacterales</taxon>
        <taxon>Enterobacteriaceae</taxon>
        <taxon>Pseudescherichia</taxon>
    </lineage>
</organism>
<evidence type="ECO:0000313" key="1">
    <source>
        <dbReference type="EMBL" id="GAL60538.1"/>
    </source>
</evidence>
<dbReference type="AlphaFoldDB" id="A0A090V8T4"/>
<keyword evidence="2" id="KW-1185">Reference proteome</keyword>
<sequence length="68" mass="7376">MSGINENRQATRPASKAQLASIAADGVYMVRGINYKGDTRGQEWYMDMVCEARGADDLGSDGSYKKGL</sequence>
<dbReference type="STRING" id="1115515.EV102420_43_00060"/>
<evidence type="ECO:0000313" key="2">
    <source>
        <dbReference type="Proteomes" id="UP000029462"/>
    </source>
</evidence>
<name>A0A090V8T4_PSEVU</name>
<comment type="caution">
    <text evidence="1">The sequence shown here is derived from an EMBL/GenBank/DDBJ whole genome shotgun (WGS) entry which is preliminary data.</text>
</comment>
<dbReference type="Proteomes" id="UP000029462">
    <property type="component" value="Unassembled WGS sequence"/>
</dbReference>
<proteinExistence type="predicted"/>
<dbReference type="EMBL" id="BBMZ01000043">
    <property type="protein sequence ID" value="GAL60538.1"/>
    <property type="molecule type" value="Genomic_DNA"/>
</dbReference>
<accession>A0A090V8T4</accession>
<protein>
    <submittedName>
        <fullName evidence="1">Uncharacterized protein</fullName>
    </submittedName>
</protein>
<reference evidence="1 2" key="1">
    <citation type="submission" date="2014-09" db="EMBL/GenBank/DDBJ databases">
        <title>Whole genome shotgun sequence of Escherichia vulneris NBRC 102420.</title>
        <authorList>
            <person name="Yoshida Y."/>
            <person name="Hosoyama A."/>
            <person name="Tsuchikane K."/>
            <person name="Ohji S."/>
            <person name="Ichikawa N."/>
            <person name="Kimura A."/>
            <person name="Yamazoe A."/>
            <person name="Ezaki T."/>
            <person name="Fujita N."/>
        </authorList>
    </citation>
    <scope>NUCLEOTIDE SEQUENCE [LARGE SCALE GENOMIC DNA]</scope>
    <source>
        <strain evidence="1 2">NBRC 102420</strain>
    </source>
</reference>
<gene>
    <name evidence="1" type="ORF">EV102420_43_00060</name>
</gene>